<feature type="chain" id="PRO_5045853516" description="Photosynthesis system II assembly factor Ycf48/Hcf136-like domain-containing protein" evidence="2">
    <location>
        <begin position="26"/>
        <end position="429"/>
    </location>
</feature>
<dbReference type="Gene3D" id="2.130.10.10">
    <property type="entry name" value="YVTN repeat-like/Quinoprotein amine dehydrogenase"/>
    <property type="match status" value="1"/>
</dbReference>
<gene>
    <name evidence="3" type="ORF">GYN08_13550</name>
</gene>
<proteinExistence type="predicted"/>
<evidence type="ECO:0000256" key="1">
    <source>
        <dbReference type="SAM" id="MobiDB-lite"/>
    </source>
</evidence>
<dbReference type="CDD" id="cd15482">
    <property type="entry name" value="Sialidase_non-viral"/>
    <property type="match status" value="1"/>
</dbReference>
<keyword evidence="2" id="KW-0732">Signal</keyword>
<evidence type="ECO:0000313" key="3">
    <source>
        <dbReference type="EMBL" id="NGZ76350.1"/>
    </source>
</evidence>
<feature type="region of interest" description="Disordered" evidence="1">
    <location>
        <begin position="263"/>
        <end position="285"/>
    </location>
</feature>
<dbReference type="RefSeq" id="WP_166275058.1">
    <property type="nucleotide sequence ID" value="NZ_JAAFGS010000004.1"/>
</dbReference>
<evidence type="ECO:0008006" key="5">
    <source>
        <dbReference type="Google" id="ProtNLM"/>
    </source>
</evidence>
<name>A0ABX0F8V9_9BACL</name>
<protein>
    <recommendedName>
        <fullName evidence="5">Photosynthesis system II assembly factor Ycf48/Hcf136-like domain-containing protein</fullName>
    </recommendedName>
</protein>
<comment type="caution">
    <text evidence="3">The sequence shown here is derived from an EMBL/GenBank/DDBJ whole genome shotgun (WGS) entry which is preliminary data.</text>
</comment>
<feature type="region of interest" description="Disordered" evidence="1">
    <location>
        <begin position="33"/>
        <end position="61"/>
    </location>
</feature>
<evidence type="ECO:0000313" key="4">
    <source>
        <dbReference type="Proteomes" id="UP000800303"/>
    </source>
</evidence>
<sequence length="429" mass="45167">MAAQKRKIILPLLGAGILTAGIAMGAGLSGQDTAEAAGRSKPAPAAASSLPASPSSFTAAAGNEAKTEAEFVRLQQIRFLNATTGWMVRSGDSDADRQPLRLLTTHDSGRSWSEQRLPGQYAAGLGLSSAKAGWALVYDGASEKSGTVSYSRARLLHTKDSGRTWQTQWSRAVSYTEEFPTKNNLVATGGTGAYALVGGRLLITHDGSAWSEAPLGYPEFEPQHVSFADAKNGWVSGTMPPFKGAVDAKDVVVLHTSDGGKTWKKQLAAGPTDEENSDSSGLRSAALDFPDAKTGFLLTDDPSMMAGDLYRTTDGGKKWTKVHAKLRSHRPLLTGMDFVDAQKGWIFASPGAGPVEGGLLMTRDGGKTFVNGTEAGYDVDFAQRFAGGKGYAAGSMADGQNYLTRTLDDGKTWEIIYPASSAGDADAKS</sequence>
<feature type="compositionally biased region" description="Low complexity" evidence="1">
    <location>
        <begin position="34"/>
        <end position="61"/>
    </location>
</feature>
<organism evidence="3 4">
    <name type="scientific">Saccharibacillus alkalitolerans</name>
    <dbReference type="NCBI Taxonomy" id="2705290"/>
    <lineage>
        <taxon>Bacteria</taxon>
        <taxon>Bacillati</taxon>
        <taxon>Bacillota</taxon>
        <taxon>Bacilli</taxon>
        <taxon>Bacillales</taxon>
        <taxon>Paenibacillaceae</taxon>
        <taxon>Saccharibacillus</taxon>
    </lineage>
</organism>
<reference evidence="3 4" key="1">
    <citation type="submission" date="2020-01" db="EMBL/GenBank/DDBJ databases">
        <title>Polyphasic characterisation and genomic insights into a novel alkali tolerant bacterium VR-M41.</title>
        <authorList>
            <person name="Vemuluri V.R."/>
        </authorList>
    </citation>
    <scope>NUCLEOTIDE SEQUENCE [LARGE SCALE GENOMIC DNA]</scope>
    <source>
        <strain evidence="3 4">VR-M41</strain>
    </source>
</reference>
<dbReference type="PANTHER" id="PTHR47199:SF2">
    <property type="entry name" value="PHOTOSYSTEM II STABILITY_ASSEMBLY FACTOR HCF136, CHLOROPLASTIC"/>
    <property type="match status" value="1"/>
</dbReference>
<evidence type="ECO:0000256" key="2">
    <source>
        <dbReference type="SAM" id="SignalP"/>
    </source>
</evidence>
<accession>A0ABX0F8V9</accession>
<dbReference type="InterPro" id="IPR015943">
    <property type="entry name" value="WD40/YVTN_repeat-like_dom_sf"/>
</dbReference>
<keyword evidence="4" id="KW-1185">Reference proteome</keyword>
<dbReference type="PANTHER" id="PTHR47199">
    <property type="entry name" value="PHOTOSYSTEM II STABILITY/ASSEMBLY FACTOR HCF136, CHLOROPLASTIC"/>
    <property type="match status" value="1"/>
</dbReference>
<dbReference type="EMBL" id="JAAFGS010000004">
    <property type="protein sequence ID" value="NGZ76350.1"/>
    <property type="molecule type" value="Genomic_DNA"/>
</dbReference>
<feature type="signal peptide" evidence="2">
    <location>
        <begin position="1"/>
        <end position="25"/>
    </location>
</feature>
<dbReference type="SUPFAM" id="SSF110296">
    <property type="entry name" value="Oligoxyloglucan reducing end-specific cellobiohydrolase"/>
    <property type="match status" value="2"/>
</dbReference>
<dbReference type="Proteomes" id="UP000800303">
    <property type="component" value="Unassembled WGS sequence"/>
</dbReference>